<accession>A0ABM4UEE1</accession>
<name>A0ABM4UEE1_COFAR</name>
<dbReference type="SUPFAM" id="SSF56672">
    <property type="entry name" value="DNA/RNA polymerases"/>
    <property type="match status" value="1"/>
</dbReference>
<reference evidence="3" key="1">
    <citation type="submission" date="2025-08" db="UniProtKB">
        <authorList>
            <consortium name="RefSeq"/>
        </authorList>
    </citation>
    <scope>IDENTIFICATION</scope>
    <source>
        <tissue evidence="3">Leaves</tissue>
    </source>
</reference>
<feature type="domain" description="Reverse transcriptase" evidence="1">
    <location>
        <begin position="1"/>
        <end position="185"/>
    </location>
</feature>
<dbReference type="InterPro" id="IPR000477">
    <property type="entry name" value="RT_dom"/>
</dbReference>
<dbReference type="GeneID" id="140006876"/>
<evidence type="ECO:0000313" key="3">
    <source>
        <dbReference type="RefSeq" id="XP_071905648.1"/>
    </source>
</evidence>
<dbReference type="Pfam" id="PF13966">
    <property type="entry name" value="zf-RVT"/>
    <property type="match status" value="1"/>
</dbReference>
<proteinExistence type="predicted"/>
<protein>
    <recommendedName>
        <fullName evidence="1">Reverse transcriptase domain-containing protein</fullName>
    </recommendedName>
</protein>
<dbReference type="RefSeq" id="XP_071905648.1">
    <property type="nucleotide sequence ID" value="XM_072049547.1"/>
</dbReference>
<dbReference type="InterPro" id="IPR043502">
    <property type="entry name" value="DNA/RNA_pol_sf"/>
</dbReference>
<dbReference type="Proteomes" id="UP001652660">
    <property type="component" value="Chromosome 5e"/>
</dbReference>
<evidence type="ECO:0000313" key="2">
    <source>
        <dbReference type="Proteomes" id="UP001652660"/>
    </source>
</evidence>
<sequence>MAIKLDMAKAYDRVEWQCLLKMMEKMGFCSKWINWIHNCLKTVSYSFNCNGEVKGFVTPERGIRQGDPLSPYLFLICSEGFSNLLRRAEESKRIQGLKISRLGPVLTHLFFADDSIIFCKANKNEAVEIMKVLKTYENASGQLVNLDKSAVFFSKNVDDEQKKEICLALGGMAEAKQGKYLGLPMVVSRSKEQIFGFVRDNIRKRCQNWKNKLLSPAGKEVLLKAVVMVMPTYVMSCFKLSRRLCKDICSLMANFWWGEANGKNKMHWLSWKKMAMAKSAGGLGFKDIEAFNQALLGKQVWRILTKPNLLVSKVLKSRYSPQESILLCSLPRNASWNWQGLMGARSLINAGIIRRIGNGRSTNIWSHKWIPDTDTGKPTTRRGNHCELEKVEELISQHRWNRNIIFRFFNSNDAQKILAIPLSLAGREDSFYWQPKVGGMYTVNSGYKFLMKQHRKRGRRRQEGASSSYTASDSELAQMWNTLWSLNIKHKIKIFIWKCIQGALPVKATVNRRTGVGDPICKMCGSAQETVEHLLLNCPHTENIWKASPIQWDGAKEQQGDFKRWWLRISEARHRTEGMEHIGLTANILWQVWKERNKREFENATFDPPFKSIRKAHSEWLEQQQIEYKEKGESTDETVPRQDAQNQNYGNEGEVLMEVTTSTKQGQLFVGIGVTVQLFASNTMIGWALKDISSGNKILDEALALKLVLCKAVQRKWSNLKLRFCNKELWRQLKYQSPANSKMATVLEDISQLQRLFCMCSFVLDREENMIVSKTLSVDTLSIIVDEERQLPQSL</sequence>
<dbReference type="InterPro" id="IPR026960">
    <property type="entry name" value="RVT-Znf"/>
</dbReference>
<keyword evidence="2" id="KW-1185">Reference proteome</keyword>
<dbReference type="PROSITE" id="PS50878">
    <property type="entry name" value="RT_POL"/>
    <property type="match status" value="1"/>
</dbReference>
<dbReference type="CDD" id="cd01650">
    <property type="entry name" value="RT_nLTR_like"/>
    <property type="match status" value="1"/>
</dbReference>
<evidence type="ECO:0000259" key="1">
    <source>
        <dbReference type="PROSITE" id="PS50878"/>
    </source>
</evidence>
<dbReference type="PANTHER" id="PTHR33116">
    <property type="entry name" value="REVERSE TRANSCRIPTASE ZINC-BINDING DOMAIN-CONTAINING PROTEIN-RELATED-RELATED"/>
    <property type="match status" value="1"/>
</dbReference>
<dbReference type="Pfam" id="PF00078">
    <property type="entry name" value="RVT_1"/>
    <property type="match status" value="1"/>
</dbReference>
<gene>
    <name evidence="3" type="primary">LOC140006876</name>
</gene>
<organism evidence="2 3">
    <name type="scientific">Coffea arabica</name>
    <name type="common">Arabian coffee</name>
    <dbReference type="NCBI Taxonomy" id="13443"/>
    <lineage>
        <taxon>Eukaryota</taxon>
        <taxon>Viridiplantae</taxon>
        <taxon>Streptophyta</taxon>
        <taxon>Embryophyta</taxon>
        <taxon>Tracheophyta</taxon>
        <taxon>Spermatophyta</taxon>
        <taxon>Magnoliopsida</taxon>
        <taxon>eudicotyledons</taxon>
        <taxon>Gunneridae</taxon>
        <taxon>Pentapetalae</taxon>
        <taxon>asterids</taxon>
        <taxon>lamiids</taxon>
        <taxon>Gentianales</taxon>
        <taxon>Rubiaceae</taxon>
        <taxon>Ixoroideae</taxon>
        <taxon>Gardenieae complex</taxon>
        <taxon>Bertiereae - Coffeeae clade</taxon>
        <taxon>Coffeeae</taxon>
        <taxon>Coffea</taxon>
    </lineage>
</organism>
<dbReference type="PANTHER" id="PTHR33116:SF86">
    <property type="entry name" value="REVERSE TRANSCRIPTASE DOMAIN-CONTAINING PROTEIN"/>
    <property type="match status" value="1"/>
</dbReference>